<keyword evidence="1" id="KW-0732">Signal</keyword>
<dbReference type="EMBL" id="VOXD01000036">
    <property type="protein sequence ID" value="TXF87128.1"/>
    <property type="molecule type" value="Genomic_DNA"/>
</dbReference>
<dbReference type="Proteomes" id="UP000321907">
    <property type="component" value="Unassembled WGS sequence"/>
</dbReference>
<name>A0A5C7FCC8_9BACT</name>
<comment type="caution">
    <text evidence="2">The sequence shown here is derived from an EMBL/GenBank/DDBJ whole genome shotgun (WGS) entry which is preliminary data.</text>
</comment>
<gene>
    <name evidence="2" type="ORF">FUA23_18725</name>
</gene>
<feature type="signal peptide" evidence="1">
    <location>
        <begin position="1"/>
        <end position="22"/>
    </location>
</feature>
<dbReference type="OrthoDB" id="9848082at2"/>
<evidence type="ECO:0000313" key="2">
    <source>
        <dbReference type="EMBL" id="TXF87128.1"/>
    </source>
</evidence>
<organism evidence="2 3">
    <name type="scientific">Neolewinella aurantiaca</name>
    <dbReference type="NCBI Taxonomy" id="2602767"/>
    <lineage>
        <taxon>Bacteria</taxon>
        <taxon>Pseudomonadati</taxon>
        <taxon>Bacteroidota</taxon>
        <taxon>Saprospiria</taxon>
        <taxon>Saprospirales</taxon>
        <taxon>Lewinellaceae</taxon>
        <taxon>Neolewinella</taxon>
    </lineage>
</organism>
<keyword evidence="3" id="KW-1185">Reference proteome</keyword>
<dbReference type="RefSeq" id="WP_147932300.1">
    <property type="nucleotide sequence ID" value="NZ_VOXD01000036.1"/>
</dbReference>
<protein>
    <submittedName>
        <fullName evidence="2">Uncharacterized protein</fullName>
    </submittedName>
</protein>
<sequence length="157" mass="16898">MKSILFALLAVLLCTCSRPVTMGNQPKATAPETTYIIGYTGGWGGGSAYKLEAGKLYESVKERGLGNAEEIAGGEFKPFRSATGLAAMNELKTNYAPAIFAQIAPKFNCPEMAYDGVCPYFIIVENGDISAWTRSEDDSAPAFVAFMNEVEEALTKM</sequence>
<proteinExistence type="predicted"/>
<feature type="chain" id="PRO_5023050843" evidence="1">
    <location>
        <begin position="23"/>
        <end position="157"/>
    </location>
</feature>
<accession>A0A5C7FCC8</accession>
<dbReference type="AlphaFoldDB" id="A0A5C7FCC8"/>
<evidence type="ECO:0000256" key="1">
    <source>
        <dbReference type="SAM" id="SignalP"/>
    </source>
</evidence>
<evidence type="ECO:0000313" key="3">
    <source>
        <dbReference type="Proteomes" id="UP000321907"/>
    </source>
</evidence>
<reference evidence="2 3" key="1">
    <citation type="submission" date="2019-08" db="EMBL/GenBank/DDBJ databases">
        <title>Lewinella sp. strain SSH13 Genome sequencing and assembly.</title>
        <authorList>
            <person name="Kim I."/>
        </authorList>
    </citation>
    <scope>NUCLEOTIDE SEQUENCE [LARGE SCALE GENOMIC DNA]</scope>
    <source>
        <strain evidence="2 3">SSH13</strain>
    </source>
</reference>